<evidence type="ECO:0000313" key="2">
    <source>
        <dbReference type="EMBL" id="MCQ8116078.1"/>
    </source>
</evidence>
<evidence type="ECO:0000256" key="1">
    <source>
        <dbReference type="SAM" id="Phobius"/>
    </source>
</evidence>
<dbReference type="RefSeq" id="WP_197492556.1">
    <property type="nucleotide sequence ID" value="NZ_JANIBL010000003.1"/>
</dbReference>
<keyword evidence="3" id="KW-1185">Reference proteome</keyword>
<dbReference type="EMBL" id="JANIBL010000003">
    <property type="protein sequence ID" value="MCQ8116078.1"/>
    <property type="molecule type" value="Genomic_DNA"/>
</dbReference>
<proteinExistence type="predicted"/>
<name>A0ABT1TNA5_9GAMM</name>
<reference evidence="2 3" key="1">
    <citation type="submission" date="2022-07" db="EMBL/GenBank/DDBJ databases">
        <title>Methylomonas rivi sp. nov., Methylomonas rosea sp. nov., Methylomonas aureus sp. nov. and Methylomonas subterranea sp. nov., four novel methanotrophs isolated from a freshwater creek and the deep terrestrial subsurface.</title>
        <authorList>
            <person name="Abin C."/>
            <person name="Sankaranarayanan K."/>
            <person name="Garner C."/>
            <person name="Sindelar R."/>
            <person name="Kotary K."/>
            <person name="Garner R."/>
            <person name="Barclay S."/>
            <person name="Lawson P."/>
            <person name="Krumholz L."/>
        </authorList>
    </citation>
    <scope>NUCLEOTIDE SEQUENCE [LARGE SCALE GENOMIC DNA]</scope>
    <source>
        <strain evidence="2 3">WSC-7</strain>
    </source>
</reference>
<comment type="caution">
    <text evidence="2">The sequence shown here is derived from an EMBL/GenBank/DDBJ whole genome shotgun (WGS) entry which is preliminary data.</text>
</comment>
<feature type="transmembrane region" description="Helical" evidence="1">
    <location>
        <begin position="21"/>
        <end position="48"/>
    </location>
</feature>
<protein>
    <submittedName>
        <fullName evidence="2">Uncharacterized protein</fullName>
    </submittedName>
</protein>
<gene>
    <name evidence="2" type="ORF">NP589_01495</name>
</gene>
<accession>A0ABT1TNA5</accession>
<keyword evidence="1" id="KW-0472">Membrane</keyword>
<keyword evidence="1" id="KW-1133">Transmembrane helix</keyword>
<evidence type="ECO:0000313" key="3">
    <source>
        <dbReference type="Proteomes" id="UP001524570"/>
    </source>
</evidence>
<organism evidence="2 3">
    <name type="scientific">Methylomonas rosea</name>
    <dbReference type="NCBI Taxonomy" id="2952227"/>
    <lineage>
        <taxon>Bacteria</taxon>
        <taxon>Pseudomonadati</taxon>
        <taxon>Pseudomonadota</taxon>
        <taxon>Gammaproteobacteria</taxon>
        <taxon>Methylococcales</taxon>
        <taxon>Methylococcaceae</taxon>
        <taxon>Methylomonas</taxon>
    </lineage>
</organism>
<sequence>MRLLLREATMNRLHKDILTGLVFVTGVIEFISGDFIVSSALFAATTFASTMGSNRKKP</sequence>
<keyword evidence="1" id="KW-0812">Transmembrane</keyword>
<dbReference type="Proteomes" id="UP001524570">
    <property type="component" value="Unassembled WGS sequence"/>
</dbReference>